<gene>
    <name evidence="5" type="primary">CSON009346</name>
</gene>
<protein>
    <recommendedName>
        <fullName evidence="3">Tektin</fullName>
    </recommendedName>
</protein>
<keyword evidence="3" id="KW-0282">Flagellum</keyword>
<keyword evidence="3" id="KW-0969">Cilium</keyword>
<dbReference type="Pfam" id="PF03148">
    <property type="entry name" value="Tektin"/>
    <property type="match status" value="1"/>
</dbReference>
<dbReference type="PRINTS" id="PR00511">
    <property type="entry name" value="TEKTIN"/>
</dbReference>
<dbReference type="GO" id="GO:0005930">
    <property type="term" value="C:axoneme"/>
    <property type="evidence" value="ECO:0007669"/>
    <property type="project" value="UniProtKB-SubCell"/>
</dbReference>
<dbReference type="VEuPathDB" id="VectorBase:CSON009346"/>
<evidence type="ECO:0000256" key="4">
    <source>
        <dbReference type="SAM" id="Coils"/>
    </source>
</evidence>
<dbReference type="GO" id="GO:0060271">
    <property type="term" value="P:cilium assembly"/>
    <property type="evidence" value="ECO:0007669"/>
    <property type="project" value="UniProtKB-UniRule"/>
</dbReference>
<dbReference type="PANTHER" id="PTHR19960:SF11">
    <property type="entry name" value="TEKTIN"/>
    <property type="match status" value="1"/>
</dbReference>
<accession>A0A336M057</accession>
<dbReference type="PANTHER" id="PTHR19960">
    <property type="entry name" value="TEKTIN"/>
    <property type="match status" value="1"/>
</dbReference>
<evidence type="ECO:0000256" key="2">
    <source>
        <dbReference type="ARBA" id="ARBA00022490"/>
    </source>
</evidence>
<evidence type="ECO:0000256" key="3">
    <source>
        <dbReference type="RuleBase" id="RU367040"/>
    </source>
</evidence>
<proteinExistence type="inferred from homology"/>
<keyword evidence="2" id="KW-0963">Cytoplasm</keyword>
<dbReference type="EMBL" id="UFQT01000369">
    <property type="protein sequence ID" value="SSX23614.1"/>
    <property type="molecule type" value="Genomic_DNA"/>
</dbReference>
<dbReference type="AlphaFoldDB" id="A0A336M057"/>
<evidence type="ECO:0000256" key="1">
    <source>
        <dbReference type="ARBA" id="ARBA00007209"/>
    </source>
</evidence>
<evidence type="ECO:0000313" key="5">
    <source>
        <dbReference type="EMBL" id="SSX23614.1"/>
    </source>
</evidence>
<dbReference type="InterPro" id="IPR000435">
    <property type="entry name" value="Tektins"/>
</dbReference>
<dbReference type="InterPro" id="IPR048256">
    <property type="entry name" value="Tektin-like"/>
</dbReference>
<keyword evidence="3" id="KW-0966">Cell projection</keyword>
<name>A0A336M057_CULSO</name>
<dbReference type="OMA" id="QESYQPY"/>
<keyword evidence="4" id="KW-0175">Coiled coil</keyword>
<comment type="similarity">
    <text evidence="1 3">Belongs to the tektin family.</text>
</comment>
<dbReference type="GO" id="GO:0060294">
    <property type="term" value="P:cilium movement involved in cell motility"/>
    <property type="evidence" value="ECO:0007669"/>
    <property type="project" value="UniProtKB-UniRule"/>
</dbReference>
<dbReference type="GO" id="GO:0015630">
    <property type="term" value="C:microtubule cytoskeleton"/>
    <property type="evidence" value="ECO:0007669"/>
    <property type="project" value="UniProtKB-UniRule"/>
</dbReference>
<comment type="subcellular location">
    <subcellularLocation>
        <location evidence="3">Cytoplasm</location>
        <location evidence="3">Cytoskeleton</location>
        <location evidence="3">Cilium axoneme</location>
    </subcellularLocation>
</comment>
<sequence>MTQNRVMYSQLQPWSSVGAPPCIEQVVGEPIPPRIGNYFFKTPRPHPWRPVMAHELIEINTLPEIPITNQLIQPKFCPDGMLTAPLKFPNLVTGFDRNPQHAARAALYTRYTYPEWLQHTRSLYAEGDSTRNQAEHMRSKTMALLHQTDEATVKGQIDSGRRIGERISELKFWRTEVKNELDKLLTLNSDLMEIRNNIQKALNDLEAPLHIAQECLYHRENRKKTELVHDNVEKCLLYEIENVRNCQKKLTKMLETVTAKFQDSRAAQALLEEDVASKESALGIDFACHQLNNHSRGVNYYGGIEKYDPTISTAETWSEASSARVKKSQNEREIVAKLKTEANALVNECASLVWDAWSATNNAIEKRAEEQTEAKNKILTQLHKSQKEIFEIENYMELLQKAMIDKSNPLKVAQTRYEARTHRDGIELCKDYAHLRLIKEIDDIKSTFTSLNAKLEEAEALHQQLLKTRTNLEKALKYKTDALFIDREKCMGLRRSFPVNNIIKY</sequence>
<organism evidence="5">
    <name type="scientific">Culicoides sonorensis</name>
    <name type="common">Biting midge</name>
    <dbReference type="NCBI Taxonomy" id="179676"/>
    <lineage>
        <taxon>Eukaryota</taxon>
        <taxon>Metazoa</taxon>
        <taxon>Ecdysozoa</taxon>
        <taxon>Arthropoda</taxon>
        <taxon>Hexapoda</taxon>
        <taxon>Insecta</taxon>
        <taxon>Pterygota</taxon>
        <taxon>Neoptera</taxon>
        <taxon>Endopterygota</taxon>
        <taxon>Diptera</taxon>
        <taxon>Nematocera</taxon>
        <taxon>Chironomoidea</taxon>
        <taxon>Ceratopogonidae</taxon>
        <taxon>Ceratopogoninae</taxon>
        <taxon>Culicoides</taxon>
        <taxon>Monoculicoides</taxon>
    </lineage>
</organism>
<dbReference type="GO" id="GO:0005634">
    <property type="term" value="C:nucleus"/>
    <property type="evidence" value="ECO:0007669"/>
    <property type="project" value="TreeGrafter"/>
</dbReference>
<reference evidence="5" key="1">
    <citation type="submission" date="2018-07" db="EMBL/GenBank/DDBJ databases">
        <authorList>
            <person name="Quirk P.G."/>
            <person name="Krulwich T.A."/>
        </authorList>
    </citation>
    <scope>NUCLEOTIDE SEQUENCE</scope>
</reference>
<feature type="coiled-coil region" evidence="4">
    <location>
        <begin position="441"/>
        <end position="475"/>
    </location>
</feature>